<accession>A0A1H5TRN6</accession>
<evidence type="ECO:0000256" key="7">
    <source>
        <dbReference type="ARBA" id="ARBA00022842"/>
    </source>
</evidence>
<dbReference type="CDD" id="cd01746">
    <property type="entry name" value="GATase1_CTP_Synthase"/>
    <property type="match status" value="1"/>
</dbReference>
<feature type="binding site" evidence="12">
    <location>
        <begin position="146"/>
        <end position="148"/>
    </location>
    <ligand>
        <name>CTP</name>
        <dbReference type="ChEBI" id="CHEBI:37563"/>
        <note>allosteric inhibitor</note>
    </ligand>
</feature>
<comment type="activity regulation">
    <text evidence="12">Allosterically activated by GTP, when glutamine is the substrate; GTP has no effect on the reaction when ammonia is the substrate. The allosteric effector GTP functions by stabilizing the protein conformation that binds the tetrahedral intermediate(s) formed during glutamine hydrolysis. Inhibited by the product CTP, via allosteric rather than competitive inhibition.</text>
</comment>
<evidence type="ECO:0000313" key="16">
    <source>
        <dbReference type="Proteomes" id="UP000236753"/>
    </source>
</evidence>
<feature type="binding site" evidence="12">
    <location>
        <begin position="379"/>
        <end position="382"/>
    </location>
    <ligand>
        <name>L-glutamine</name>
        <dbReference type="ChEBI" id="CHEBI:58359"/>
    </ligand>
</feature>
<protein>
    <recommendedName>
        <fullName evidence="12">CTP synthase</fullName>
        <ecNumber evidence="12">6.3.4.2</ecNumber>
    </recommendedName>
    <alternativeName>
        <fullName evidence="12">Cytidine 5'-triphosphate synthase</fullName>
    </alternativeName>
    <alternativeName>
        <fullName evidence="12">Cytidine triphosphate synthetase</fullName>
        <shortName evidence="12">CTP synthetase</shortName>
        <shortName evidence="12">CTPS</shortName>
    </alternativeName>
    <alternativeName>
        <fullName evidence="12">UTP--ammonia ligase</fullName>
    </alternativeName>
</protein>
<dbReference type="FunFam" id="3.40.50.300:FF:000009">
    <property type="entry name" value="CTP synthase"/>
    <property type="match status" value="1"/>
</dbReference>
<evidence type="ECO:0000256" key="11">
    <source>
        <dbReference type="ARBA" id="ARBA00059148"/>
    </source>
</evidence>
<dbReference type="Proteomes" id="UP000236753">
    <property type="component" value="Unassembled WGS sequence"/>
</dbReference>
<dbReference type="NCBIfam" id="TIGR00337">
    <property type="entry name" value="PyrG"/>
    <property type="match status" value="1"/>
</dbReference>
<evidence type="ECO:0000256" key="10">
    <source>
        <dbReference type="ARBA" id="ARBA00047781"/>
    </source>
</evidence>
<dbReference type="FunFam" id="3.40.50.880:FF:000002">
    <property type="entry name" value="CTP synthase"/>
    <property type="match status" value="1"/>
</dbReference>
<dbReference type="AlphaFoldDB" id="A0A1H5TRN6"/>
<evidence type="ECO:0000259" key="13">
    <source>
        <dbReference type="Pfam" id="PF00117"/>
    </source>
</evidence>
<evidence type="ECO:0000256" key="3">
    <source>
        <dbReference type="ARBA" id="ARBA00022598"/>
    </source>
</evidence>
<dbReference type="CDD" id="cd03113">
    <property type="entry name" value="CTPS_N"/>
    <property type="match status" value="1"/>
</dbReference>
<evidence type="ECO:0000256" key="2">
    <source>
        <dbReference type="ARBA" id="ARBA00007533"/>
    </source>
</evidence>
<feature type="binding site" evidence="12">
    <location>
        <position position="402"/>
    </location>
    <ligand>
        <name>L-glutamine</name>
        <dbReference type="ChEBI" id="CHEBI:58359"/>
    </ligand>
</feature>
<feature type="binding site" evidence="12">
    <location>
        <position position="351"/>
    </location>
    <ligand>
        <name>L-glutamine</name>
        <dbReference type="ChEBI" id="CHEBI:58359"/>
    </ligand>
</feature>
<keyword evidence="3 12" id="KW-0436">Ligase</keyword>
<feature type="binding site" evidence="12">
    <location>
        <begin position="14"/>
        <end position="19"/>
    </location>
    <ligand>
        <name>ATP</name>
        <dbReference type="ChEBI" id="CHEBI:30616"/>
    </ligand>
</feature>
<dbReference type="GO" id="GO:0005524">
    <property type="term" value="F:ATP binding"/>
    <property type="evidence" value="ECO:0007669"/>
    <property type="project" value="UniProtKB-KW"/>
</dbReference>
<keyword evidence="6 12" id="KW-0067">ATP-binding</keyword>
<dbReference type="PANTHER" id="PTHR11550">
    <property type="entry name" value="CTP SYNTHASE"/>
    <property type="match status" value="1"/>
</dbReference>
<feature type="binding site" evidence="12">
    <location>
        <position position="139"/>
    </location>
    <ligand>
        <name>Mg(2+)</name>
        <dbReference type="ChEBI" id="CHEBI:18420"/>
    </ligand>
</feature>
<keyword evidence="7 12" id="KW-0460">Magnesium</keyword>
<keyword evidence="9 12" id="KW-0665">Pyrimidine biosynthesis</keyword>
<comment type="similarity">
    <text evidence="2 12">Belongs to the CTP synthase family.</text>
</comment>
<feature type="binding site" evidence="12">
    <location>
        <begin position="186"/>
        <end position="191"/>
    </location>
    <ligand>
        <name>CTP</name>
        <dbReference type="ChEBI" id="CHEBI:37563"/>
        <note>allosteric inhibitor</note>
    </ligand>
</feature>
<evidence type="ECO:0000256" key="4">
    <source>
        <dbReference type="ARBA" id="ARBA00022723"/>
    </source>
</evidence>
<feature type="binding site" evidence="12">
    <location>
        <position position="222"/>
    </location>
    <ligand>
        <name>CTP</name>
        <dbReference type="ChEBI" id="CHEBI:37563"/>
        <note>allosteric inhibitor</note>
    </ligand>
</feature>
<evidence type="ECO:0000259" key="14">
    <source>
        <dbReference type="Pfam" id="PF06418"/>
    </source>
</evidence>
<evidence type="ECO:0000256" key="1">
    <source>
        <dbReference type="ARBA" id="ARBA00005171"/>
    </source>
</evidence>
<comment type="catalytic activity">
    <reaction evidence="12">
        <text>L-glutamine + H2O = L-glutamate + NH4(+)</text>
        <dbReference type="Rhea" id="RHEA:15889"/>
        <dbReference type="ChEBI" id="CHEBI:15377"/>
        <dbReference type="ChEBI" id="CHEBI:28938"/>
        <dbReference type="ChEBI" id="CHEBI:29985"/>
        <dbReference type="ChEBI" id="CHEBI:58359"/>
    </reaction>
</comment>
<dbReference type="InterPro" id="IPR004468">
    <property type="entry name" value="CTP_synthase"/>
</dbReference>
<feature type="binding site" evidence="12">
    <location>
        <position position="469"/>
    </location>
    <ligand>
        <name>L-glutamine</name>
        <dbReference type="ChEBI" id="CHEBI:58359"/>
    </ligand>
</feature>
<dbReference type="EMBL" id="FNUX01000005">
    <property type="protein sequence ID" value="SEF65542.1"/>
    <property type="molecule type" value="Genomic_DNA"/>
</dbReference>
<evidence type="ECO:0000256" key="6">
    <source>
        <dbReference type="ARBA" id="ARBA00022840"/>
    </source>
</evidence>
<sequence length="558" mass="62109">MTKYVFVTGGVVSSLGKGIAAASLAALLESRGLKVTMLKLDPYINVDPGTMSPFQHGEVFVTEDGAETDLDLGHYERFITTRMTRHNNFTTGQIYESVIRKERRGDYLGGTVQVIPHITDEIKRYIHAGVGDAQIAIIEIGGTVGDIESLPFLEAIRQMAVQNPRMDTCFIHLTLLPYIGSAGELKTKPTQHSVKELREIGIQPDVLLCRSDRELPKDERRKIALFTNVQEEAVISAVDVDSIYKIPGLLHAQMLDGIICHKLNILAKPADLSVWNNLVYALEHPKHAVTIAIVGKYVDLTESYKSLSEALIHAGIHTHSRININYIDSENIETEGTSGLSEMDAILVPGGFGKRGVEGKIMAINFARTNRIPYLGICLGMQLAVVEYARNKTGMKGAHSTEFNPDTPFPVIGLITEWRTRDGQIEIRNENSNIGGSMRLGGQECILKQDTLAWKTYGTDTITERHRHRYEVNNLYIPRLEKAGLCISGFSKEENLCEMIELPEAEHPWFLGCQFHPEFTSTPRLGHVLFKSYVQAAINFASKHQLSGDEKIHALHNN</sequence>
<dbReference type="UniPathway" id="UPA00159">
    <property type="reaction ID" value="UER00277"/>
</dbReference>
<dbReference type="InterPro" id="IPR033828">
    <property type="entry name" value="GATase1_CTP_Synthase"/>
</dbReference>
<dbReference type="PROSITE" id="PS51273">
    <property type="entry name" value="GATASE_TYPE_1"/>
    <property type="match status" value="1"/>
</dbReference>
<keyword evidence="8 12" id="KW-0315">Glutamine amidotransferase</keyword>
<reference evidence="15 16" key="1">
    <citation type="submission" date="2016-10" db="EMBL/GenBank/DDBJ databases">
        <authorList>
            <person name="de Groot N.N."/>
        </authorList>
    </citation>
    <scope>NUCLEOTIDE SEQUENCE [LARGE SCALE GENOMIC DNA]</scope>
    <source>
        <strain evidence="15 16">Nm13</strain>
    </source>
</reference>
<comment type="catalytic activity">
    <reaction evidence="10 12">
        <text>UTP + L-glutamine + ATP + H2O = CTP + L-glutamate + ADP + phosphate + 2 H(+)</text>
        <dbReference type="Rhea" id="RHEA:26426"/>
        <dbReference type="ChEBI" id="CHEBI:15377"/>
        <dbReference type="ChEBI" id="CHEBI:15378"/>
        <dbReference type="ChEBI" id="CHEBI:29985"/>
        <dbReference type="ChEBI" id="CHEBI:30616"/>
        <dbReference type="ChEBI" id="CHEBI:37563"/>
        <dbReference type="ChEBI" id="CHEBI:43474"/>
        <dbReference type="ChEBI" id="CHEBI:46398"/>
        <dbReference type="ChEBI" id="CHEBI:58359"/>
        <dbReference type="ChEBI" id="CHEBI:456216"/>
        <dbReference type="EC" id="6.3.4.2"/>
    </reaction>
</comment>
<dbReference type="GO" id="GO:0044210">
    <property type="term" value="P:'de novo' CTP biosynthetic process"/>
    <property type="evidence" value="ECO:0007669"/>
    <property type="project" value="UniProtKB-UniRule"/>
</dbReference>
<dbReference type="Gene3D" id="3.40.50.880">
    <property type="match status" value="1"/>
</dbReference>
<evidence type="ECO:0000256" key="12">
    <source>
        <dbReference type="HAMAP-Rule" id="MF_01227"/>
    </source>
</evidence>
<dbReference type="GO" id="GO:0042802">
    <property type="term" value="F:identical protein binding"/>
    <property type="evidence" value="ECO:0007669"/>
    <property type="project" value="TreeGrafter"/>
</dbReference>
<gene>
    <name evidence="12" type="primary">pyrG</name>
    <name evidence="15" type="ORF">SAMN05216334_105128</name>
</gene>
<dbReference type="GO" id="GO:0005829">
    <property type="term" value="C:cytosol"/>
    <property type="evidence" value="ECO:0007669"/>
    <property type="project" value="TreeGrafter"/>
</dbReference>
<feature type="binding site" evidence="12">
    <location>
        <position position="71"/>
    </location>
    <ligand>
        <name>ATP</name>
        <dbReference type="ChEBI" id="CHEBI:30616"/>
    </ligand>
</feature>
<comment type="catalytic activity">
    <reaction evidence="12">
        <text>UTP + NH4(+) + ATP = CTP + ADP + phosphate + 2 H(+)</text>
        <dbReference type="Rhea" id="RHEA:16597"/>
        <dbReference type="ChEBI" id="CHEBI:15378"/>
        <dbReference type="ChEBI" id="CHEBI:28938"/>
        <dbReference type="ChEBI" id="CHEBI:30616"/>
        <dbReference type="ChEBI" id="CHEBI:37563"/>
        <dbReference type="ChEBI" id="CHEBI:43474"/>
        <dbReference type="ChEBI" id="CHEBI:46398"/>
        <dbReference type="ChEBI" id="CHEBI:456216"/>
    </reaction>
</comment>
<dbReference type="GO" id="GO:0019856">
    <property type="term" value="P:pyrimidine nucleobase biosynthetic process"/>
    <property type="evidence" value="ECO:0007669"/>
    <property type="project" value="TreeGrafter"/>
</dbReference>
<feature type="active site" description="Nucleophile; for glutamine hydrolysis" evidence="12">
    <location>
        <position position="378"/>
    </location>
</feature>
<dbReference type="Pfam" id="PF00117">
    <property type="entry name" value="GATase"/>
    <property type="match status" value="1"/>
</dbReference>
<comment type="function">
    <text evidence="11 12">Catalyzes the ATP-dependent amination of UTP to CTP with either L-glutamine or ammonia as the source of nitrogen. Regulates intracellular CTP levels through interactions with the four ribonucleotide triphosphates.</text>
</comment>
<dbReference type="InterPro" id="IPR017456">
    <property type="entry name" value="CTP_synthase_N"/>
</dbReference>
<dbReference type="SUPFAM" id="SSF52540">
    <property type="entry name" value="P-loop containing nucleoside triphosphate hydrolases"/>
    <property type="match status" value="1"/>
</dbReference>
<evidence type="ECO:0000256" key="8">
    <source>
        <dbReference type="ARBA" id="ARBA00022962"/>
    </source>
</evidence>
<dbReference type="PANTHER" id="PTHR11550:SF0">
    <property type="entry name" value="CTP SYNTHASE-RELATED"/>
    <property type="match status" value="1"/>
</dbReference>
<dbReference type="RefSeq" id="WP_103965923.1">
    <property type="nucleotide sequence ID" value="NZ_FNUX01000005.1"/>
</dbReference>
<dbReference type="SUPFAM" id="SSF52317">
    <property type="entry name" value="Class I glutamine amidotransferase-like"/>
    <property type="match status" value="1"/>
</dbReference>
<dbReference type="OrthoDB" id="9801107at2"/>
<evidence type="ECO:0000313" key="15">
    <source>
        <dbReference type="EMBL" id="SEF65542.1"/>
    </source>
</evidence>
<dbReference type="InterPro" id="IPR029062">
    <property type="entry name" value="Class_I_gatase-like"/>
</dbReference>
<name>A0A1H5TRN6_9PROT</name>
<feature type="domain" description="CTP synthase N-terminal" evidence="14">
    <location>
        <begin position="3"/>
        <end position="265"/>
    </location>
</feature>
<feature type="binding site" evidence="12">
    <location>
        <position position="71"/>
    </location>
    <ligand>
        <name>Mg(2+)</name>
        <dbReference type="ChEBI" id="CHEBI:18420"/>
    </ligand>
</feature>
<dbReference type="InterPro" id="IPR027417">
    <property type="entry name" value="P-loop_NTPase"/>
</dbReference>
<proteinExistence type="inferred from homology"/>
<evidence type="ECO:0000256" key="5">
    <source>
        <dbReference type="ARBA" id="ARBA00022741"/>
    </source>
</evidence>
<comment type="subunit">
    <text evidence="12">Homotetramer.</text>
</comment>
<comment type="pathway">
    <text evidence="1 12">Pyrimidine metabolism; CTP biosynthesis via de novo pathway; CTP from UDP: step 2/2.</text>
</comment>
<comment type="caution">
    <text evidence="12">Lacks conserved residue(s) required for the propagation of feature annotation.</text>
</comment>
<feature type="active site" evidence="12">
    <location>
        <position position="516"/>
    </location>
</feature>
<dbReference type="NCBIfam" id="NF003792">
    <property type="entry name" value="PRK05380.1"/>
    <property type="match status" value="1"/>
</dbReference>
<dbReference type="GO" id="GO:0004359">
    <property type="term" value="F:glutaminase activity"/>
    <property type="evidence" value="ECO:0007669"/>
    <property type="project" value="RHEA"/>
</dbReference>
<feature type="binding site" evidence="12">
    <location>
        <position position="13"/>
    </location>
    <ligand>
        <name>CTP</name>
        <dbReference type="ChEBI" id="CHEBI:37563"/>
        <note>allosteric inhibitor</note>
    </ligand>
</feature>
<dbReference type="HAMAP" id="MF_01227">
    <property type="entry name" value="PyrG"/>
    <property type="match status" value="1"/>
</dbReference>
<feature type="binding site" evidence="12">
    <location>
        <position position="222"/>
    </location>
    <ligand>
        <name>UTP</name>
        <dbReference type="ChEBI" id="CHEBI:46398"/>
    </ligand>
</feature>
<dbReference type="Gene3D" id="3.40.50.300">
    <property type="entry name" value="P-loop containing nucleotide triphosphate hydrolases"/>
    <property type="match status" value="1"/>
</dbReference>
<feature type="active site" evidence="12">
    <location>
        <position position="518"/>
    </location>
</feature>
<dbReference type="EC" id="6.3.4.2" evidence="12"/>
<feature type="binding site" evidence="12">
    <location>
        <begin position="186"/>
        <end position="191"/>
    </location>
    <ligand>
        <name>UTP</name>
        <dbReference type="ChEBI" id="CHEBI:46398"/>
    </ligand>
</feature>
<keyword evidence="4 12" id="KW-0479">Metal-binding</keyword>
<comment type="miscellaneous">
    <text evidence="12">CTPSs have evolved a hybrid strategy for distinguishing between UTP and CTP. The overlapping regions of the product feedback inhibitory and substrate sites recognize a common feature in both compounds, the triphosphate moiety. To differentiate isosteric substrate and product pyrimidine rings, an additional pocket far from the expected kinase/ligase catalytic site, specifically recognizes the cytosine and ribose portions of the product inhibitor.</text>
</comment>
<feature type="binding site" evidence="12">
    <location>
        <position position="13"/>
    </location>
    <ligand>
        <name>UTP</name>
        <dbReference type="ChEBI" id="CHEBI:46398"/>
    </ligand>
</feature>
<dbReference type="GO" id="GO:0097268">
    <property type="term" value="C:cytoophidium"/>
    <property type="evidence" value="ECO:0007669"/>
    <property type="project" value="UniProtKB-ARBA"/>
</dbReference>
<evidence type="ECO:0000256" key="9">
    <source>
        <dbReference type="ARBA" id="ARBA00022975"/>
    </source>
</evidence>
<organism evidence="15 16">
    <name type="scientific">Nitrosomonas ureae</name>
    <dbReference type="NCBI Taxonomy" id="44577"/>
    <lineage>
        <taxon>Bacteria</taxon>
        <taxon>Pseudomonadati</taxon>
        <taxon>Pseudomonadota</taxon>
        <taxon>Betaproteobacteria</taxon>
        <taxon>Nitrosomonadales</taxon>
        <taxon>Nitrosomonadaceae</taxon>
        <taxon>Nitrosomonas</taxon>
    </lineage>
</organism>
<feature type="domain" description="Glutamine amidotransferase" evidence="13">
    <location>
        <begin position="301"/>
        <end position="535"/>
    </location>
</feature>
<feature type="region of interest" description="Amidoligase domain" evidence="12">
    <location>
        <begin position="1"/>
        <end position="265"/>
    </location>
</feature>
<feature type="binding site" evidence="12">
    <location>
        <position position="240"/>
    </location>
    <ligand>
        <name>ATP</name>
        <dbReference type="ChEBI" id="CHEBI:30616"/>
    </ligand>
</feature>
<dbReference type="GO" id="GO:0003883">
    <property type="term" value="F:CTP synthase activity"/>
    <property type="evidence" value="ECO:0007669"/>
    <property type="project" value="UniProtKB-UniRule"/>
</dbReference>
<dbReference type="GO" id="GO:0046872">
    <property type="term" value="F:metal ion binding"/>
    <property type="evidence" value="ECO:0007669"/>
    <property type="project" value="UniProtKB-KW"/>
</dbReference>
<dbReference type="InterPro" id="IPR017926">
    <property type="entry name" value="GATASE"/>
</dbReference>
<keyword evidence="5 12" id="KW-0547">Nucleotide-binding</keyword>
<dbReference type="Pfam" id="PF06418">
    <property type="entry name" value="CTP_synth_N"/>
    <property type="match status" value="1"/>
</dbReference>